<dbReference type="GeneID" id="63734299"/>
<dbReference type="SUPFAM" id="SSF50630">
    <property type="entry name" value="Acid proteases"/>
    <property type="match status" value="1"/>
</dbReference>
<dbReference type="EMBL" id="KV878137">
    <property type="protein sequence ID" value="OJJ07729.1"/>
    <property type="molecule type" value="Genomic_DNA"/>
</dbReference>
<keyword evidence="2" id="KW-1185">Reference proteome</keyword>
<evidence type="ECO:0000313" key="2">
    <source>
        <dbReference type="Proteomes" id="UP000184073"/>
    </source>
</evidence>
<dbReference type="AlphaFoldDB" id="A0A1L9Q1X3"/>
<reference evidence="2" key="1">
    <citation type="journal article" date="2017" name="Genome Biol.">
        <title>Comparative genomics reveals high biological diversity and specific adaptations in the industrially and medically important fungal genus Aspergillus.</title>
        <authorList>
            <person name="de Vries R.P."/>
            <person name="Riley R."/>
            <person name="Wiebenga A."/>
            <person name="Aguilar-Osorio G."/>
            <person name="Amillis S."/>
            <person name="Uchima C.A."/>
            <person name="Anderluh G."/>
            <person name="Asadollahi M."/>
            <person name="Askin M."/>
            <person name="Barry K."/>
            <person name="Battaglia E."/>
            <person name="Bayram O."/>
            <person name="Benocci T."/>
            <person name="Braus-Stromeyer S.A."/>
            <person name="Caldana C."/>
            <person name="Canovas D."/>
            <person name="Cerqueira G.C."/>
            <person name="Chen F."/>
            <person name="Chen W."/>
            <person name="Choi C."/>
            <person name="Clum A."/>
            <person name="Dos Santos R.A."/>
            <person name="Damasio A.R."/>
            <person name="Diallinas G."/>
            <person name="Emri T."/>
            <person name="Fekete E."/>
            <person name="Flipphi M."/>
            <person name="Freyberg S."/>
            <person name="Gallo A."/>
            <person name="Gournas C."/>
            <person name="Habgood R."/>
            <person name="Hainaut M."/>
            <person name="Harispe M.L."/>
            <person name="Henrissat B."/>
            <person name="Hilden K.S."/>
            <person name="Hope R."/>
            <person name="Hossain A."/>
            <person name="Karabika E."/>
            <person name="Karaffa L."/>
            <person name="Karanyi Z."/>
            <person name="Krasevec N."/>
            <person name="Kuo A."/>
            <person name="Kusch H."/>
            <person name="LaButti K."/>
            <person name="Lagendijk E.L."/>
            <person name="Lapidus A."/>
            <person name="Levasseur A."/>
            <person name="Lindquist E."/>
            <person name="Lipzen A."/>
            <person name="Logrieco A.F."/>
            <person name="MacCabe A."/>
            <person name="Maekelae M.R."/>
            <person name="Malavazi I."/>
            <person name="Melin P."/>
            <person name="Meyer V."/>
            <person name="Mielnichuk N."/>
            <person name="Miskei M."/>
            <person name="Molnar A.P."/>
            <person name="Mule G."/>
            <person name="Ngan C.Y."/>
            <person name="Orejas M."/>
            <person name="Orosz E."/>
            <person name="Ouedraogo J.P."/>
            <person name="Overkamp K.M."/>
            <person name="Park H.-S."/>
            <person name="Perrone G."/>
            <person name="Piumi F."/>
            <person name="Punt P.J."/>
            <person name="Ram A.F."/>
            <person name="Ramon A."/>
            <person name="Rauscher S."/>
            <person name="Record E."/>
            <person name="Riano-Pachon D.M."/>
            <person name="Robert V."/>
            <person name="Roehrig J."/>
            <person name="Ruller R."/>
            <person name="Salamov A."/>
            <person name="Salih N.S."/>
            <person name="Samson R.A."/>
            <person name="Sandor E."/>
            <person name="Sanguinetti M."/>
            <person name="Schuetze T."/>
            <person name="Sepcic K."/>
            <person name="Shelest E."/>
            <person name="Sherlock G."/>
            <person name="Sophianopoulou V."/>
            <person name="Squina F.M."/>
            <person name="Sun H."/>
            <person name="Susca A."/>
            <person name="Todd R.B."/>
            <person name="Tsang A."/>
            <person name="Unkles S.E."/>
            <person name="van de Wiele N."/>
            <person name="van Rossen-Uffink D."/>
            <person name="Oliveira J.V."/>
            <person name="Vesth T.C."/>
            <person name="Visser J."/>
            <person name="Yu J.-H."/>
            <person name="Zhou M."/>
            <person name="Andersen M.R."/>
            <person name="Archer D.B."/>
            <person name="Baker S.E."/>
            <person name="Benoit I."/>
            <person name="Brakhage A.A."/>
            <person name="Braus G.H."/>
            <person name="Fischer R."/>
            <person name="Frisvad J.C."/>
            <person name="Goldman G.H."/>
            <person name="Houbraken J."/>
            <person name="Oakley B."/>
            <person name="Pocsi I."/>
            <person name="Scazzocchio C."/>
            <person name="Seiboth B."/>
            <person name="vanKuyk P.A."/>
            <person name="Wortman J."/>
            <person name="Dyer P.S."/>
            <person name="Grigoriev I.V."/>
        </authorList>
    </citation>
    <scope>NUCLEOTIDE SEQUENCE [LARGE SCALE GENOMIC DNA]</scope>
    <source>
        <strain evidence="2">CBS 583.65</strain>
    </source>
</reference>
<evidence type="ECO:0000313" key="1">
    <source>
        <dbReference type="EMBL" id="OJJ07729.1"/>
    </source>
</evidence>
<sequence>LLDNGSEVDTIDPSLARALKLSTFKLNKPVPLHLADHSHYHDIAEAALIDLRIGDHLEQRLVYLTPLPYYQLVLGDNWLRDHNPVVDW</sequence>
<dbReference type="RefSeq" id="XP_040673491.1">
    <property type="nucleotide sequence ID" value="XM_040818788.1"/>
</dbReference>
<proteinExistence type="predicted"/>
<gene>
    <name evidence="1" type="ORF">ASPVEDRAFT_97954</name>
</gene>
<dbReference type="CDD" id="cd00303">
    <property type="entry name" value="retropepsin_like"/>
    <property type="match status" value="1"/>
</dbReference>
<dbReference type="VEuPathDB" id="FungiDB:ASPVEDRAFT_97954"/>
<dbReference type="InterPro" id="IPR021109">
    <property type="entry name" value="Peptidase_aspartic_dom_sf"/>
</dbReference>
<dbReference type="Gene3D" id="2.40.70.10">
    <property type="entry name" value="Acid Proteases"/>
    <property type="match status" value="1"/>
</dbReference>
<protein>
    <recommendedName>
        <fullName evidence="3">Peptidase A2 domain-containing protein</fullName>
    </recommendedName>
</protein>
<feature type="non-terminal residue" evidence="1">
    <location>
        <position position="1"/>
    </location>
</feature>
<accession>A0A1L9Q1X3</accession>
<name>A0A1L9Q1X3_ASPVE</name>
<dbReference type="Proteomes" id="UP000184073">
    <property type="component" value="Unassembled WGS sequence"/>
</dbReference>
<evidence type="ECO:0008006" key="3">
    <source>
        <dbReference type="Google" id="ProtNLM"/>
    </source>
</evidence>
<feature type="non-terminal residue" evidence="1">
    <location>
        <position position="88"/>
    </location>
</feature>
<organism evidence="1 2">
    <name type="scientific">Aspergillus versicolor CBS 583.65</name>
    <dbReference type="NCBI Taxonomy" id="1036611"/>
    <lineage>
        <taxon>Eukaryota</taxon>
        <taxon>Fungi</taxon>
        <taxon>Dikarya</taxon>
        <taxon>Ascomycota</taxon>
        <taxon>Pezizomycotina</taxon>
        <taxon>Eurotiomycetes</taxon>
        <taxon>Eurotiomycetidae</taxon>
        <taxon>Eurotiales</taxon>
        <taxon>Aspergillaceae</taxon>
        <taxon>Aspergillus</taxon>
        <taxon>Aspergillus subgen. Nidulantes</taxon>
    </lineage>
</organism>
<dbReference type="OrthoDB" id="5428705at2759"/>